<protein>
    <submittedName>
        <fullName evidence="3">Hypothetical_protein</fullName>
    </submittedName>
</protein>
<keyword evidence="1" id="KW-1133">Transmembrane helix</keyword>
<comment type="caution">
    <text evidence="2">The sequence shown here is derived from an EMBL/GenBank/DDBJ whole genome shotgun (WGS) entry which is preliminary data.</text>
</comment>
<dbReference type="Proteomes" id="UP001642409">
    <property type="component" value="Unassembled WGS sequence"/>
</dbReference>
<feature type="transmembrane region" description="Helical" evidence="1">
    <location>
        <begin position="182"/>
        <end position="201"/>
    </location>
</feature>
<keyword evidence="4" id="KW-1185">Reference proteome</keyword>
<evidence type="ECO:0000313" key="4">
    <source>
        <dbReference type="Proteomes" id="UP001642409"/>
    </source>
</evidence>
<accession>A0AA86PEN6</accession>
<dbReference type="SUPFAM" id="SSF58038">
    <property type="entry name" value="SNARE fusion complex"/>
    <property type="match status" value="1"/>
</dbReference>
<dbReference type="EMBL" id="CATOUU010000647">
    <property type="protein sequence ID" value="CAI9937531.1"/>
    <property type="molecule type" value="Genomic_DNA"/>
</dbReference>
<evidence type="ECO:0000256" key="1">
    <source>
        <dbReference type="SAM" id="Phobius"/>
    </source>
</evidence>
<name>A0AA86PEN6_9EUKA</name>
<keyword evidence="1" id="KW-0812">Transmembrane</keyword>
<keyword evidence="1" id="KW-0472">Membrane</keyword>
<reference evidence="3 4" key="2">
    <citation type="submission" date="2024-07" db="EMBL/GenBank/DDBJ databases">
        <authorList>
            <person name="Akdeniz Z."/>
        </authorList>
    </citation>
    <scope>NUCLEOTIDE SEQUENCE [LARGE SCALE GENOMIC DNA]</scope>
</reference>
<dbReference type="AlphaFoldDB" id="A0AA86PEN6"/>
<dbReference type="EMBL" id="CAXDID020000110">
    <property type="protein sequence ID" value="CAL6029420.1"/>
    <property type="molecule type" value="Genomic_DNA"/>
</dbReference>
<sequence>MSLESLISSMEQTNQKLTAMLITFKNSIATNRQQNQLQTEELIKQQDKSLVEYKEILRQTPVVPTLVRVKHKQISEQYQKLRAEFTSHIKQRQFDKPFDAVQKQSVNVLNQYTNQTAQLQEINRKVEESIQRVHMNNQEVLRQDEQLERVGQKLTGIQVKAGIAGELVNNMRKNEYKSTRKLIILFVILSVSNVIMISVLGTKKIGSVMNAVSKRNIAKSFIPKIIDMRDMNGQRELKVVYWREWV</sequence>
<reference evidence="2" key="1">
    <citation type="submission" date="2023-06" db="EMBL/GenBank/DDBJ databases">
        <authorList>
            <person name="Kurt Z."/>
        </authorList>
    </citation>
    <scope>NUCLEOTIDE SEQUENCE</scope>
</reference>
<gene>
    <name evidence="2" type="ORF">HINF_LOCUS25176</name>
    <name evidence="3" type="ORF">HINF_LOCUS32297</name>
</gene>
<organism evidence="2">
    <name type="scientific">Hexamita inflata</name>
    <dbReference type="NCBI Taxonomy" id="28002"/>
    <lineage>
        <taxon>Eukaryota</taxon>
        <taxon>Metamonada</taxon>
        <taxon>Diplomonadida</taxon>
        <taxon>Hexamitidae</taxon>
        <taxon>Hexamitinae</taxon>
        <taxon>Hexamita</taxon>
    </lineage>
</organism>
<evidence type="ECO:0000313" key="3">
    <source>
        <dbReference type="EMBL" id="CAL6029420.1"/>
    </source>
</evidence>
<evidence type="ECO:0000313" key="2">
    <source>
        <dbReference type="EMBL" id="CAI9937531.1"/>
    </source>
</evidence>
<proteinExistence type="predicted"/>